<dbReference type="EMBL" id="PGXC01000005">
    <property type="protein sequence ID" value="PKK90564.1"/>
    <property type="molecule type" value="Genomic_DNA"/>
</dbReference>
<feature type="transmembrane region" description="Helical" evidence="7">
    <location>
        <begin position="156"/>
        <end position="177"/>
    </location>
</feature>
<evidence type="ECO:0000256" key="5">
    <source>
        <dbReference type="ARBA" id="ARBA00022989"/>
    </source>
</evidence>
<evidence type="ECO:0000256" key="6">
    <source>
        <dbReference type="ARBA" id="ARBA00023136"/>
    </source>
</evidence>
<dbReference type="Pfam" id="PF00482">
    <property type="entry name" value="T2SSF"/>
    <property type="match status" value="2"/>
</dbReference>
<proteinExistence type="inferred from homology"/>
<dbReference type="PRINTS" id="PR00812">
    <property type="entry name" value="BCTERIALGSPF"/>
</dbReference>
<dbReference type="InterPro" id="IPR018076">
    <property type="entry name" value="T2SS_GspF_dom"/>
</dbReference>
<keyword evidence="5 7" id="KW-1133">Transmembrane helix</keyword>
<dbReference type="InterPro" id="IPR003004">
    <property type="entry name" value="GspF/PilC"/>
</dbReference>
<comment type="similarity">
    <text evidence="2">Belongs to the GSP F family.</text>
</comment>
<sequence length="394" mass="42308">MPLYNYDAFIDGIPLKGSMRGSSAEEVTSSLRKKGLLISNLTQINADNCSPWNPGQGSMALYLRELATFIRAGHQITDALEAMLESRSGSEAAMTATLLDLIEGGLTLSQALERNSPFHGFIIQSIKAGEMAGNPGRSMDSCASILESRETLNRKLLSAASYPLFICLVAMSSAVYLTARVIPTLSSIYESTGVALPPLTRFLVSVASADWKFWFLFISASALLITYLLKLSRGQWSESVEKAIRRIPGLGKLVTHSRLSAALRTMAFLTDANVPLIEALRVSAATAESHWLREAFTSTARRVEGGTGFVDALRASGAVPAEITGILRAGEKSRRISEMLFRTSDLMDEQINGLTTAFSNLLEPVMVLGAGAIVGTVVAGIILPLFQANSLLGN</sequence>
<feature type="transmembrane region" description="Helical" evidence="7">
    <location>
        <begin position="211"/>
        <end position="229"/>
    </location>
</feature>
<feature type="transmembrane region" description="Helical" evidence="7">
    <location>
        <begin position="365"/>
        <end position="386"/>
    </location>
</feature>
<evidence type="ECO:0000259" key="8">
    <source>
        <dbReference type="Pfam" id="PF00482"/>
    </source>
</evidence>
<gene>
    <name evidence="9" type="ORF">CVV64_09395</name>
</gene>
<dbReference type="InterPro" id="IPR042094">
    <property type="entry name" value="T2SS_GspF_sf"/>
</dbReference>
<dbReference type="Gene3D" id="1.20.81.30">
    <property type="entry name" value="Type II secretion system (T2SS), domain F"/>
    <property type="match status" value="2"/>
</dbReference>
<comment type="caution">
    <text evidence="9">The sequence shown here is derived from an EMBL/GenBank/DDBJ whole genome shotgun (WGS) entry which is preliminary data.</text>
</comment>
<dbReference type="AlphaFoldDB" id="A0A2N1PQF8"/>
<comment type="subcellular location">
    <subcellularLocation>
        <location evidence="1">Cell membrane</location>
        <topology evidence="1">Multi-pass membrane protein</topology>
    </subcellularLocation>
</comment>
<dbReference type="Proteomes" id="UP000233256">
    <property type="component" value="Unassembled WGS sequence"/>
</dbReference>
<protein>
    <recommendedName>
        <fullName evidence="8">Type II secretion system protein GspF domain-containing protein</fullName>
    </recommendedName>
</protein>
<evidence type="ECO:0000256" key="2">
    <source>
        <dbReference type="ARBA" id="ARBA00005745"/>
    </source>
</evidence>
<keyword evidence="3" id="KW-1003">Cell membrane</keyword>
<evidence type="ECO:0000256" key="1">
    <source>
        <dbReference type="ARBA" id="ARBA00004651"/>
    </source>
</evidence>
<evidence type="ECO:0000256" key="3">
    <source>
        <dbReference type="ARBA" id="ARBA00022475"/>
    </source>
</evidence>
<dbReference type="GO" id="GO:0005886">
    <property type="term" value="C:plasma membrane"/>
    <property type="evidence" value="ECO:0007669"/>
    <property type="project" value="UniProtKB-SubCell"/>
</dbReference>
<keyword evidence="4 7" id="KW-0812">Transmembrane</keyword>
<keyword evidence="6 7" id="KW-0472">Membrane</keyword>
<evidence type="ECO:0000313" key="9">
    <source>
        <dbReference type="EMBL" id="PKK90564.1"/>
    </source>
</evidence>
<reference evidence="9 10" key="1">
    <citation type="journal article" date="2017" name="ISME J.">
        <title>Potential for microbial H2 and metal transformations associated with novel bacteria and archaea in deep terrestrial subsurface sediments.</title>
        <authorList>
            <person name="Hernsdorf A.W."/>
            <person name="Amano Y."/>
            <person name="Miyakawa K."/>
            <person name="Ise K."/>
            <person name="Suzuki Y."/>
            <person name="Anantharaman K."/>
            <person name="Probst A."/>
            <person name="Burstein D."/>
            <person name="Thomas B.C."/>
            <person name="Banfield J.F."/>
        </authorList>
    </citation>
    <scope>NUCLEOTIDE SEQUENCE [LARGE SCALE GENOMIC DNA]</scope>
    <source>
        <strain evidence="9">HGW-Wallbacteria-1</strain>
    </source>
</reference>
<evidence type="ECO:0000313" key="10">
    <source>
        <dbReference type="Proteomes" id="UP000233256"/>
    </source>
</evidence>
<name>A0A2N1PQF8_9BACT</name>
<dbReference type="PANTHER" id="PTHR30012">
    <property type="entry name" value="GENERAL SECRETION PATHWAY PROTEIN"/>
    <property type="match status" value="1"/>
</dbReference>
<evidence type="ECO:0000256" key="4">
    <source>
        <dbReference type="ARBA" id="ARBA00022692"/>
    </source>
</evidence>
<organism evidence="9 10">
    <name type="scientific">Candidatus Wallbacteria bacterium HGW-Wallbacteria-1</name>
    <dbReference type="NCBI Taxonomy" id="2013854"/>
    <lineage>
        <taxon>Bacteria</taxon>
        <taxon>Candidatus Walliibacteriota</taxon>
    </lineage>
</organism>
<evidence type="ECO:0000256" key="7">
    <source>
        <dbReference type="SAM" id="Phobius"/>
    </source>
</evidence>
<feature type="domain" description="Type II secretion system protein GspF" evidence="8">
    <location>
        <begin position="262"/>
        <end position="384"/>
    </location>
</feature>
<feature type="domain" description="Type II secretion system protein GspF" evidence="8">
    <location>
        <begin position="62"/>
        <end position="180"/>
    </location>
</feature>
<accession>A0A2N1PQF8</accession>
<dbReference type="PANTHER" id="PTHR30012:SF0">
    <property type="entry name" value="TYPE II SECRETION SYSTEM PROTEIN F-RELATED"/>
    <property type="match status" value="1"/>
</dbReference>